<protein>
    <submittedName>
        <fullName evidence="1">SH3_10 domain-containing protein</fullName>
    </submittedName>
</protein>
<dbReference type="AlphaFoldDB" id="A0A5K3F3H2"/>
<reference evidence="1" key="1">
    <citation type="submission" date="2019-11" db="UniProtKB">
        <authorList>
            <consortium name="WormBaseParasite"/>
        </authorList>
    </citation>
    <scope>IDENTIFICATION</scope>
</reference>
<evidence type="ECO:0000313" key="1">
    <source>
        <dbReference type="WBParaSite" id="MCU_005253-RB"/>
    </source>
</evidence>
<accession>A0A5K3F3H2</accession>
<name>A0A5K3F3H2_MESCO</name>
<proteinExistence type="predicted"/>
<dbReference type="WBParaSite" id="MCU_005253-RB">
    <property type="protein sequence ID" value="MCU_005253-RB"/>
    <property type="gene ID" value="MCU_005253"/>
</dbReference>
<sequence>MSKSITSSIFKAFKPYDELLFECTSVLTELCSSIWLHNVPACSAVPEKTVLRFRARQSSQDFPLILLAAFKHHMENISKLGESILALRKALIWIEEQECELGRISDIFHWNGGLVALANDIRKQHEIVLTTIKVMDKLGALTYRVSTDHHCSYKPPTFKVKAIAEVNQPEMGCTIESGQMYTVVDQKNPYIWKLAESGQFVPSIFLEPTFSGPEERLCERVQNQLDSFKAKCLIETCKVLVFNLNKPQNQARSGPTFHFPLTPIPPTEGSSQSSQLPQDLRDALITYLEQIGKDEVSWEPVDRFWQWYITNTATRTELVEMIQLGLRFIEALVQMENSTVTEFYEESGFNETEALPISHSSSGVLNSSFSWHATMETVTNIRHNYSWKGNLHTVKAPMCPKDPRTLEMPEAVAAAKAFTSKLINE</sequence>
<organism evidence="1">
    <name type="scientific">Mesocestoides corti</name>
    <name type="common">Flatworm</name>
    <dbReference type="NCBI Taxonomy" id="53468"/>
    <lineage>
        <taxon>Eukaryota</taxon>
        <taxon>Metazoa</taxon>
        <taxon>Spiralia</taxon>
        <taxon>Lophotrochozoa</taxon>
        <taxon>Platyhelminthes</taxon>
        <taxon>Cestoda</taxon>
        <taxon>Eucestoda</taxon>
        <taxon>Cyclophyllidea</taxon>
        <taxon>Mesocestoididae</taxon>
        <taxon>Mesocestoides</taxon>
    </lineage>
</organism>